<evidence type="ECO:0000313" key="1">
    <source>
        <dbReference type="EMBL" id="GAA5042946.1"/>
    </source>
</evidence>
<dbReference type="InterPro" id="IPR010985">
    <property type="entry name" value="Ribbon_hlx_hlx"/>
</dbReference>
<dbReference type="EMBL" id="BAABKX010000001">
    <property type="protein sequence ID" value="GAA5042946.1"/>
    <property type="molecule type" value="Genomic_DNA"/>
</dbReference>
<gene>
    <name evidence="1" type="ORF">GCM10025751_06940</name>
</gene>
<sequence length="96" mass="10814">MELFSVAFRSEVAGVTNNNPEDDKLPGMTDYTTVSIPKDLADRIEVTIEGTSFSSTSDLVRFLLRSIVIQHQQQGKLTESEFTEITDQLRELGYLE</sequence>
<organism evidence="1 2">
    <name type="scientific">Haladaptatus pallidirubidus</name>
    <dbReference type="NCBI Taxonomy" id="1008152"/>
    <lineage>
        <taxon>Archaea</taxon>
        <taxon>Methanobacteriati</taxon>
        <taxon>Methanobacteriota</taxon>
        <taxon>Stenosarchaea group</taxon>
        <taxon>Halobacteria</taxon>
        <taxon>Halobacteriales</taxon>
        <taxon>Haladaptataceae</taxon>
        <taxon>Haladaptatus</taxon>
    </lineage>
</organism>
<keyword evidence="2" id="KW-1185">Reference proteome</keyword>
<proteinExistence type="predicted"/>
<accession>A0AAV3UCP3</accession>
<comment type="caution">
    <text evidence="1">The sequence shown here is derived from an EMBL/GenBank/DDBJ whole genome shotgun (WGS) entry which is preliminary data.</text>
</comment>
<dbReference type="Proteomes" id="UP001501729">
    <property type="component" value="Unassembled WGS sequence"/>
</dbReference>
<evidence type="ECO:0008006" key="3">
    <source>
        <dbReference type="Google" id="ProtNLM"/>
    </source>
</evidence>
<evidence type="ECO:0000313" key="2">
    <source>
        <dbReference type="Proteomes" id="UP001501729"/>
    </source>
</evidence>
<protein>
    <recommendedName>
        <fullName evidence="3">CopG family transcriptional regulator</fullName>
    </recommendedName>
</protein>
<dbReference type="GO" id="GO:0006355">
    <property type="term" value="P:regulation of DNA-templated transcription"/>
    <property type="evidence" value="ECO:0007669"/>
    <property type="project" value="InterPro"/>
</dbReference>
<reference evidence="1 2" key="1">
    <citation type="journal article" date="2019" name="Int. J. Syst. Evol. Microbiol.">
        <title>The Global Catalogue of Microorganisms (GCM) 10K type strain sequencing project: providing services to taxonomists for standard genome sequencing and annotation.</title>
        <authorList>
            <consortium name="The Broad Institute Genomics Platform"/>
            <consortium name="The Broad Institute Genome Sequencing Center for Infectious Disease"/>
            <person name="Wu L."/>
            <person name="Ma J."/>
        </authorList>
    </citation>
    <scope>NUCLEOTIDE SEQUENCE [LARGE SCALE GENOMIC DNA]</scope>
    <source>
        <strain evidence="1 2">JCM 17504</strain>
    </source>
</reference>
<dbReference type="CDD" id="cd22231">
    <property type="entry name" value="RHH_NikR_HicB-like"/>
    <property type="match status" value="1"/>
</dbReference>
<name>A0AAV3UCP3_9EURY</name>
<dbReference type="SUPFAM" id="SSF47598">
    <property type="entry name" value="Ribbon-helix-helix"/>
    <property type="match status" value="1"/>
</dbReference>
<dbReference type="AlphaFoldDB" id="A0AAV3UCP3"/>